<evidence type="ECO:0000256" key="1">
    <source>
        <dbReference type="SAM" id="MobiDB-lite"/>
    </source>
</evidence>
<gene>
    <name evidence="2" type="ORF">R7226_12305</name>
</gene>
<dbReference type="RefSeq" id="WP_318597461.1">
    <property type="nucleotide sequence ID" value="NZ_JAWSTH010000027.1"/>
</dbReference>
<reference evidence="3" key="1">
    <citation type="submission" date="2023-07" db="EMBL/GenBank/DDBJ databases">
        <title>Conexibacter stalactiti sp. nov., isolated from stalactites in a lava cave and emended description of the genus Conexibacter.</title>
        <authorList>
            <person name="Lee S.D."/>
        </authorList>
    </citation>
    <scope>NUCLEOTIDE SEQUENCE [LARGE SCALE GENOMIC DNA]</scope>
    <source>
        <strain evidence="3">KCTC 39840</strain>
    </source>
</reference>
<dbReference type="Proteomes" id="UP001284601">
    <property type="component" value="Unassembled WGS sequence"/>
</dbReference>
<reference evidence="2 3" key="2">
    <citation type="submission" date="2023-10" db="EMBL/GenBank/DDBJ databases">
        <authorList>
            <person name="Han X.F."/>
        </authorList>
    </citation>
    <scope>NUCLEOTIDE SEQUENCE [LARGE SCALE GENOMIC DNA]</scope>
    <source>
        <strain evidence="2 3">KCTC 39840</strain>
    </source>
</reference>
<comment type="caution">
    <text evidence="2">The sequence shown here is derived from an EMBL/GenBank/DDBJ whole genome shotgun (WGS) entry which is preliminary data.</text>
</comment>
<accession>A0ABU4HPF3</accession>
<evidence type="ECO:0000313" key="2">
    <source>
        <dbReference type="EMBL" id="MDW5595125.1"/>
    </source>
</evidence>
<evidence type="ECO:0000313" key="3">
    <source>
        <dbReference type="Proteomes" id="UP001284601"/>
    </source>
</evidence>
<organism evidence="2 3">
    <name type="scientific">Conexibacter stalactiti</name>
    <dbReference type="NCBI Taxonomy" id="1940611"/>
    <lineage>
        <taxon>Bacteria</taxon>
        <taxon>Bacillati</taxon>
        <taxon>Actinomycetota</taxon>
        <taxon>Thermoleophilia</taxon>
        <taxon>Solirubrobacterales</taxon>
        <taxon>Conexibacteraceae</taxon>
        <taxon>Conexibacter</taxon>
    </lineage>
</organism>
<name>A0ABU4HPF3_9ACTN</name>
<feature type="region of interest" description="Disordered" evidence="1">
    <location>
        <begin position="296"/>
        <end position="326"/>
    </location>
</feature>
<protein>
    <submittedName>
        <fullName evidence="2">Uncharacterized protein</fullName>
    </submittedName>
</protein>
<dbReference type="EMBL" id="JAWSTH010000027">
    <property type="protein sequence ID" value="MDW5595125.1"/>
    <property type="molecule type" value="Genomic_DNA"/>
</dbReference>
<sequence length="758" mass="78239">MLDRSTLQPVATWGGPANTASMTTLAQQVSGYDDAQLAIITTWADPGWAAIGHPGVGLTARGEGPGEIGSAQFPLFYAPDPLIDGQMTWVGVPGSPAGSAWQTFGVPGGAGVSTLDGFLAPDSNDNYVYLAGRPTTFDLGPDSAGSTSASLQIGAATYRASLPAGQGGFTVAYLDARSLAPTAQGQQTYATTNGDGTPNLSEMTRMTTDLGTAQSNRSPMIVAIRSIGNVPLAPIGLQPPSYSGPFDSAYADALDALSTAVALSGGSAQTFIAMATAPLTGASAVNSYSLLGSNGQPSPLVPQLGNQGQGAEVGSGRSPAPASTELSGQLMRDHWQRYAPAGGVAADSGATLLETALAEPSSWPFTSTSAGNAAVACIGVNVADLGADPRAAYWTQPYSGSDWLTIQSQVSALRPSACPSVAVALFRQVRAQIATEIGWVVNVDSYIDSLVTPFTSDGLSSFADLASITQDVVSAVKPPPRATARFSILGLFIDIADLAGGFDVPAADAISASWALTGLLTPGAGGDPSVDLTDEVEDTAANIGQDLATELQTISGNYGNLVNVIVADYAKLRTVGTLGGCVSGPGCTPAWRFTRRQQDAASRMFEVSARRQIWGGILPAAYPYVLQTSSNTNAYNGTFQGPQEQISGIGCDFAQPFPVATPVFLRYGIRQVGNTPFMVLSQTDFQGASSPATNFPPPRSNVVRDLTTLFAPLDPAGDPSRGGLGVDQYDFMVTNWTWTDDTTRAPTPALKQWRGCGG</sequence>
<proteinExistence type="predicted"/>
<keyword evidence="3" id="KW-1185">Reference proteome</keyword>